<evidence type="ECO:0000313" key="3">
    <source>
        <dbReference type="Proteomes" id="UP000620025"/>
    </source>
</evidence>
<evidence type="ECO:0000313" key="2">
    <source>
        <dbReference type="EMBL" id="MBD8769446.1"/>
    </source>
</evidence>
<gene>
    <name evidence="2" type="ORF">IFT38_07800</name>
</gene>
<accession>A0ABR9BWJ2</accession>
<dbReference type="Proteomes" id="UP000620025">
    <property type="component" value="Unassembled WGS sequence"/>
</dbReference>
<organism evidence="2 3">
    <name type="scientific">Pseudomonas coleopterorum</name>
    <dbReference type="NCBI Taxonomy" id="1605838"/>
    <lineage>
        <taxon>Bacteria</taxon>
        <taxon>Pseudomonadati</taxon>
        <taxon>Pseudomonadota</taxon>
        <taxon>Gammaproteobacteria</taxon>
        <taxon>Pseudomonadales</taxon>
        <taxon>Pseudomonadaceae</taxon>
        <taxon>Pseudomonas</taxon>
    </lineage>
</organism>
<dbReference type="EMBL" id="JACYWZ010000002">
    <property type="protein sequence ID" value="MBD8769446.1"/>
    <property type="molecule type" value="Genomic_DNA"/>
</dbReference>
<keyword evidence="3" id="KW-1185">Reference proteome</keyword>
<reference evidence="2 3" key="1">
    <citation type="journal article" date="2020" name="FEMS Microbiol. Ecol.">
        <title>Temporal dynamics of bacterial communities during seed development and maturation.</title>
        <authorList>
            <person name="Chesneau G."/>
            <person name="Torres-Cortes G."/>
            <person name="Briand M."/>
            <person name="Darrasse A."/>
            <person name="Preveaux A."/>
            <person name="Marais C."/>
            <person name="Jacques M.A."/>
            <person name="Shade A."/>
            <person name="Barret M."/>
        </authorList>
    </citation>
    <scope>NUCLEOTIDE SEQUENCE [LARGE SCALE GENOMIC DNA]</scope>
    <source>
        <strain evidence="2 3">CFBP13599</strain>
    </source>
</reference>
<dbReference type="Pfam" id="PF04488">
    <property type="entry name" value="Gly_transf_sug"/>
    <property type="match status" value="1"/>
</dbReference>
<dbReference type="SUPFAM" id="SSF53448">
    <property type="entry name" value="Nucleotide-diphospho-sugar transferases"/>
    <property type="match status" value="1"/>
</dbReference>
<feature type="domain" description="Dermonecrotic toxin N-terminal" evidence="1">
    <location>
        <begin position="40"/>
        <end position="299"/>
    </location>
</feature>
<comment type="caution">
    <text evidence="2">The sequence shown here is derived from an EMBL/GenBank/DDBJ whole genome shotgun (WGS) entry which is preliminary data.</text>
</comment>
<dbReference type="Pfam" id="PF20178">
    <property type="entry name" value="ToxA_N"/>
    <property type="match status" value="1"/>
</dbReference>
<dbReference type="Gene3D" id="3.90.550.20">
    <property type="match status" value="1"/>
</dbReference>
<proteinExistence type="predicted"/>
<dbReference type="InterPro" id="IPR007577">
    <property type="entry name" value="GlycoTrfase_DXD_sugar-bd_CS"/>
</dbReference>
<protein>
    <recommendedName>
        <fullName evidence="1">Dermonecrotic toxin N-terminal domain-containing protein</fullName>
    </recommendedName>
</protein>
<dbReference type="RefSeq" id="WP_192066728.1">
    <property type="nucleotide sequence ID" value="NZ_JACYWY010000006.1"/>
</dbReference>
<dbReference type="InterPro" id="IPR046673">
    <property type="entry name" value="ToxA_N"/>
</dbReference>
<name>A0ABR9BWJ2_9PSED</name>
<dbReference type="InterPro" id="IPR029044">
    <property type="entry name" value="Nucleotide-diphossugar_trans"/>
</dbReference>
<evidence type="ECO:0000259" key="1">
    <source>
        <dbReference type="Pfam" id="PF20178"/>
    </source>
</evidence>
<sequence length="1017" mass="113454">MNEPTSSAATSTTITDNNTVQPDPIVSNILFWENKIAELMQQYPDIERAALQIARQVLARAGLFGLDPYQVHWHWFDSANSSARTYTGWEHYGPPKQSMNLVELVMRRFDLDQQRNSDLLAQMGGFYRVDQSAHVFNEQNEIRLDPRQVHAYFWRIDFAAYYASRLRGFWINNHALYCMVSKLSMLCNATLNCQKGLLRIEDFIEVYAAVVNDSSTPFRPEKLMGPVAMWSTTKMRSFDIEGIVSHTMLRFRTAAGREIIYCAMQDPAFVAFANAQEMYEWVQGYLTTEEGRHRFGLQFVRPEHDRHGQWNTLQGHLRDIASTPWNQRKTRLNAQQQTLDGYAFTFLTDHLKTDMENDASYLLISNNQISKGMWLGYLEASFKLYGIFSMMGWPIAALSIAAGLGAVGLYADKAINAVNERERSEAIRGAVLQALNVFLTLPLLGDLTTIGDYEEVGVQIDVEADGEGAWGSVVEETGEGTSGSGGSGSDDFEPLYLGSDDDLSSASTSSDSPSPSHGADANRLLEWRPAVVRGRDLHVQTHGLMAGLYVRQGNQIYAQVQNVLYRVRYMVALKQWAVVDPLNPYAIDACIPLTVDAKGAWHPGEPITLDSVVEPQDAIAWDVPRTELASDVRVPPLAAAIRVTVPLDGVEKVLDRYMVRISGRGSLLAMYDADEQTWRLNHLGNNAYLWQSAEGEWRSGDRLQWQGAVADAPVARATKSIVLPPLPAPPVSAPAIAQVLHYIWVGHELPGQALLDNLVGNATLMKGWRTVLHVDLESDALLTKLKGILADKPEVEIEPLADQDFFKTLLAGDSGPQYRACRTGQAKNYAAASDVLRYPLIDAHGGVYMDVDNAFTTAHADLQLRAGPEDVLLDDAVVLADVPYSGYNGHVFASHPDNPVLKAVTRAMQTRFKARPEFYAKPRPTLKKGASAGETLTFWRYVKDTFEMTGPQLLDDVLRETRPDYYDLLLRADLKQSLGISSQAYERQLDACVEHYFPFASKVEVEVGNLHSWTSTR</sequence>